<dbReference type="InterPro" id="IPR011033">
    <property type="entry name" value="PRC_barrel-like_sf"/>
</dbReference>
<feature type="compositionally biased region" description="Polar residues" evidence="1">
    <location>
        <begin position="82"/>
        <end position="93"/>
    </location>
</feature>
<gene>
    <name evidence="3" type="ORF">N825_06720</name>
</gene>
<dbReference type="Pfam" id="PF05239">
    <property type="entry name" value="PRC"/>
    <property type="match status" value="1"/>
</dbReference>
<evidence type="ECO:0000313" key="3">
    <source>
        <dbReference type="EMBL" id="EWY39491.1"/>
    </source>
</evidence>
<keyword evidence="4" id="KW-1185">Reference proteome</keyword>
<dbReference type="AlphaFoldDB" id="W9H3Y4"/>
<dbReference type="Gene3D" id="2.30.30.240">
    <property type="entry name" value="PRC-barrel domain"/>
    <property type="match status" value="1"/>
</dbReference>
<proteinExistence type="predicted"/>
<reference evidence="3 4" key="1">
    <citation type="submission" date="2013-08" db="EMBL/GenBank/DDBJ databases">
        <title>The genome sequence of Skermanella stibiiresistens.</title>
        <authorList>
            <person name="Zhu W."/>
            <person name="Wang G."/>
        </authorList>
    </citation>
    <scope>NUCLEOTIDE SEQUENCE [LARGE SCALE GENOMIC DNA]</scope>
    <source>
        <strain evidence="3 4">SB22</strain>
    </source>
</reference>
<sequence length="194" mass="19863">MEDVQTPESLPASRQMGTPEGTQQAKPADPTVQPQGARQPATGQPGDTAATNVSPPPGSGAVTPGAGSNAQAKSDTEKPAALNTTEAQSPNNTRGGGALATNQVYTEDLAEMSVSLSDKEDFGNVAGTVLNLETGQVESLLISTGGLLGAIGDTIYEVPWSKVAGVDKRAKEVKVNATEAEVHPRSEDQARQGN</sequence>
<accession>W9H3Y4</accession>
<name>W9H3Y4_9PROT</name>
<evidence type="ECO:0000313" key="4">
    <source>
        <dbReference type="Proteomes" id="UP000019486"/>
    </source>
</evidence>
<dbReference type="Proteomes" id="UP000019486">
    <property type="component" value="Unassembled WGS sequence"/>
</dbReference>
<comment type="caution">
    <text evidence="3">The sequence shown here is derived from an EMBL/GenBank/DDBJ whole genome shotgun (WGS) entry which is preliminary data.</text>
</comment>
<evidence type="ECO:0000256" key="1">
    <source>
        <dbReference type="SAM" id="MobiDB-lite"/>
    </source>
</evidence>
<organism evidence="3 4">
    <name type="scientific">Skermanella stibiiresistens SB22</name>
    <dbReference type="NCBI Taxonomy" id="1385369"/>
    <lineage>
        <taxon>Bacteria</taxon>
        <taxon>Pseudomonadati</taxon>
        <taxon>Pseudomonadota</taxon>
        <taxon>Alphaproteobacteria</taxon>
        <taxon>Rhodospirillales</taxon>
        <taxon>Azospirillaceae</taxon>
        <taxon>Skermanella</taxon>
    </lineage>
</organism>
<evidence type="ECO:0000259" key="2">
    <source>
        <dbReference type="Pfam" id="PF05239"/>
    </source>
</evidence>
<feature type="domain" description="PRC-barrel" evidence="2">
    <location>
        <begin position="103"/>
        <end position="181"/>
    </location>
</feature>
<feature type="region of interest" description="Disordered" evidence="1">
    <location>
        <begin position="1"/>
        <end position="99"/>
    </location>
</feature>
<dbReference type="EMBL" id="AVFL01000012">
    <property type="protein sequence ID" value="EWY39491.1"/>
    <property type="molecule type" value="Genomic_DNA"/>
</dbReference>
<dbReference type="SUPFAM" id="SSF50346">
    <property type="entry name" value="PRC-barrel domain"/>
    <property type="match status" value="1"/>
</dbReference>
<dbReference type="InterPro" id="IPR027275">
    <property type="entry name" value="PRC-brl_dom"/>
</dbReference>
<protein>
    <recommendedName>
        <fullName evidence="2">PRC-barrel domain-containing protein</fullName>
    </recommendedName>
</protein>